<gene>
    <name evidence="1" type="ORF">LVIROSA_LOCUS12652</name>
</gene>
<protein>
    <recommendedName>
        <fullName evidence="3">DDE Tnp4 domain-containing protein</fullName>
    </recommendedName>
</protein>
<comment type="caution">
    <text evidence="1">The sequence shown here is derived from an EMBL/GenBank/DDBJ whole genome shotgun (WGS) entry which is preliminary data.</text>
</comment>
<accession>A0AAU9MCF1</accession>
<organism evidence="1 2">
    <name type="scientific">Lactuca virosa</name>
    <dbReference type="NCBI Taxonomy" id="75947"/>
    <lineage>
        <taxon>Eukaryota</taxon>
        <taxon>Viridiplantae</taxon>
        <taxon>Streptophyta</taxon>
        <taxon>Embryophyta</taxon>
        <taxon>Tracheophyta</taxon>
        <taxon>Spermatophyta</taxon>
        <taxon>Magnoliopsida</taxon>
        <taxon>eudicotyledons</taxon>
        <taxon>Gunneridae</taxon>
        <taxon>Pentapetalae</taxon>
        <taxon>asterids</taxon>
        <taxon>campanulids</taxon>
        <taxon>Asterales</taxon>
        <taxon>Asteraceae</taxon>
        <taxon>Cichorioideae</taxon>
        <taxon>Cichorieae</taxon>
        <taxon>Lactucinae</taxon>
        <taxon>Lactuca</taxon>
    </lineage>
</organism>
<dbReference type="PANTHER" id="PTHR47150:SF5">
    <property type="entry name" value="OS07G0546750 PROTEIN"/>
    <property type="match status" value="1"/>
</dbReference>
<dbReference type="Proteomes" id="UP001157418">
    <property type="component" value="Unassembled WGS sequence"/>
</dbReference>
<dbReference type="PANTHER" id="PTHR47150">
    <property type="entry name" value="OS12G0169200 PROTEIN"/>
    <property type="match status" value="1"/>
</dbReference>
<name>A0AAU9MCF1_9ASTR</name>
<reference evidence="1 2" key="1">
    <citation type="submission" date="2022-01" db="EMBL/GenBank/DDBJ databases">
        <authorList>
            <person name="Xiong W."/>
            <person name="Schranz E."/>
        </authorList>
    </citation>
    <scope>NUCLEOTIDE SEQUENCE [LARGE SCALE GENOMIC DNA]</scope>
</reference>
<keyword evidence="2" id="KW-1185">Reference proteome</keyword>
<dbReference type="EMBL" id="CAKMRJ010002223">
    <property type="protein sequence ID" value="CAH1425514.1"/>
    <property type="molecule type" value="Genomic_DNA"/>
</dbReference>
<sequence>MSSSSSSSGIFDALLETTIEVVQEAEQMINQLQQENVENALWRKRRYIQRFREAANERLMQDYFVDDTTFKGYLRYLHKPTCSDIQQSYAHHSNVHDFPGMLGSLDCIHWAWGCCPNPHKGQYTCGDHGYPNVILEAMASQDMWIWHAVFGSAGSPNDINVLNMSLILDDIYNGTAPNSSF</sequence>
<dbReference type="Pfam" id="PF04827">
    <property type="entry name" value="Plant_tran"/>
    <property type="match status" value="1"/>
</dbReference>
<dbReference type="InterPro" id="IPR006912">
    <property type="entry name" value="Harbinger_derived_prot"/>
</dbReference>
<evidence type="ECO:0000313" key="1">
    <source>
        <dbReference type="EMBL" id="CAH1425514.1"/>
    </source>
</evidence>
<proteinExistence type="predicted"/>
<evidence type="ECO:0000313" key="2">
    <source>
        <dbReference type="Proteomes" id="UP001157418"/>
    </source>
</evidence>
<evidence type="ECO:0008006" key="3">
    <source>
        <dbReference type="Google" id="ProtNLM"/>
    </source>
</evidence>
<dbReference type="AlphaFoldDB" id="A0AAU9MCF1"/>